<dbReference type="RefSeq" id="WP_065968849.1">
    <property type="nucleotide sequence ID" value="NZ_PSYR01000002.1"/>
</dbReference>
<dbReference type="InterPro" id="IPR003593">
    <property type="entry name" value="AAA+_ATPase"/>
</dbReference>
<reference evidence="1 2" key="1">
    <citation type="submission" date="2018-02" db="EMBL/GenBank/DDBJ databases">
        <title>Insights into the biology of acidophilic members of the Acidiferrobacteraceae family derived from comparative genomic analyses.</title>
        <authorList>
            <person name="Issotta F."/>
            <person name="Thyssen C."/>
            <person name="Mena C."/>
            <person name="Moya A."/>
            <person name="Bellenberg S."/>
            <person name="Sproer C."/>
            <person name="Covarrubias P.C."/>
            <person name="Sand W."/>
            <person name="Quatrini R."/>
            <person name="Vera M."/>
        </authorList>
    </citation>
    <scope>NUCLEOTIDE SEQUENCE [LARGE SCALE GENOMIC DNA]</scope>
    <source>
        <strain evidence="2">m-1</strain>
    </source>
</reference>
<dbReference type="GO" id="GO:0005524">
    <property type="term" value="F:ATP binding"/>
    <property type="evidence" value="ECO:0007669"/>
    <property type="project" value="UniProtKB-KW"/>
</dbReference>
<dbReference type="EMBL" id="PSYR01000002">
    <property type="protein sequence ID" value="RCN56657.1"/>
    <property type="molecule type" value="Genomic_DNA"/>
</dbReference>
<dbReference type="SUPFAM" id="SSF52540">
    <property type="entry name" value="P-loop containing nucleoside triphosphate hydrolases"/>
    <property type="match status" value="1"/>
</dbReference>
<dbReference type="OrthoDB" id="7064528at2"/>
<dbReference type="Proteomes" id="UP000253250">
    <property type="component" value="Unassembled WGS sequence"/>
</dbReference>
<dbReference type="AlphaFoldDB" id="A0A1C2G4C8"/>
<comment type="caution">
    <text evidence="1">The sequence shown here is derived from an EMBL/GenBank/DDBJ whole genome shotgun (WGS) entry which is preliminary data.</text>
</comment>
<name>A0A1C2G4C8_9GAMM</name>
<keyword evidence="2" id="KW-1185">Reference proteome</keyword>
<dbReference type="Gene3D" id="3.40.50.300">
    <property type="entry name" value="P-loop containing nucleotide triphosphate hydrolases"/>
    <property type="match status" value="1"/>
</dbReference>
<dbReference type="SMART" id="SM00382">
    <property type="entry name" value="AAA"/>
    <property type="match status" value="1"/>
</dbReference>
<keyword evidence="1" id="KW-0067">ATP-binding</keyword>
<dbReference type="InterPro" id="IPR027417">
    <property type="entry name" value="P-loop_NTPase"/>
</dbReference>
<sequence length="255" mass="27934">MRGAGAEATKRRARPFRADITERLARGEHLVLYGPLGSGKSTFLCTLHARLRREGRPCAIADATIRLGDMTQAFARAYPEVDIAGLTQRRTRARLAAAAELRAGVLLFDHVHRLNTAMTGFLHGLRGGLAGIILAVDVDGPRAREALRACYPALSLVAMPRSSARQLRTYLHAAGPTVASDLTPAQERQILRAARGRPGWVRLCALLLQEDRYWHGKMLYVAVLCTDTEIALRLGRPPFLSSATQNLQSNSPPDR</sequence>
<evidence type="ECO:0000313" key="1">
    <source>
        <dbReference type="EMBL" id="RCN56657.1"/>
    </source>
</evidence>
<evidence type="ECO:0000313" key="2">
    <source>
        <dbReference type="Proteomes" id="UP000253250"/>
    </source>
</evidence>
<keyword evidence="1" id="KW-0547">Nucleotide-binding</keyword>
<proteinExistence type="predicted"/>
<organism evidence="1 2">
    <name type="scientific">Acidiferrobacter thiooxydans</name>
    <dbReference type="NCBI Taxonomy" id="163359"/>
    <lineage>
        <taxon>Bacteria</taxon>
        <taxon>Pseudomonadati</taxon>
        <taxon>Pseudomonadota</taxon>
        <taxon>Gammaproteobacteria</taxon>
        <taxon>Acidiferrobacterales</taxon>
        <taxon>Acidiferrobacteraceae</taxon>
        <taxon>Acidiferrobacter</taxon>
    </lineage>
</organism>
<protein>
    <submittedName>
        <fullName evidence="1">ATP-binding protein</fullName>
    </submittedName>
</protein>
<gene>
    <name evidence="1" type="ORF">C4900_12845</name>
</gene>
<accession>A0A1C2G4C8</accession>